<dbReference type="AlphaFoldDB" id="A2FNF3"/>
<sequence>MTLKMTPRTRMNAKVFGITAPSRQEDPMQDSSRKKNENKQFQYFHSKEYKFICEIVSRFSVEKTGMYLKRVKEPLFQAHLRRVIENEQENLKKLKEKTKYDEKEQYGKELEELREQYNKLTQAEDDLQRTYNSVNSTFARLVYECNESVIGNTAMLYQEDYERLLDLNKSQRDALRQREYRELCNEGNEALLDMLTKETKKNYDAIKEIEERIEKRKEHDKEISFQLSELRVEYENALAKKFNARNEDLNVKMTEIIEWVHNNDPFIAMNQFEDAQKKKIVEKSVYDLIQSVGDGKISDYDVLDPPVVPKLPEMDINIE</sequence>
<dbReference type="Proteomes" id="UP000001542">
    <property type="component" value="Unassembled WGS sequence"/>
</dbReference>
<organism evidence="3 4">
    <name type="scientific">Trichomonas vaginalis (strain ATCC PRA-98 / G3)</name>
    <dbReference type="NCBI Taxonomy" id="412133"/>
    <lineage>
        <taxon>Eukaryota</taxon>
        <taxon>Metamonada</taxon>
        <taxon>Parabasalia</taxon>
        <taxon>Trichomonadida</taxon>
        <taxon>Trichomonadidae</taxon>
        <taxon>Trichomonas</taxon>
    </lineage>
</organism>
<dbReference type="VEuPathDB" id="TrichDB:TVAGG3_0872640"/>
<dbReference type="EMBL" id="DS113905">
    <property type="protein sequence ID" value="EAX93561.1"/>
    <property type="molecule type" value="Genomic_DNA"/>
</dbReference>
<evidence type="ECO:0000256" key="1">
    <source>
        <dbReference type="SAM" id="Coils"/>
    </source>
</evidence>
<evidence type="ECO:0000313" key="3">
    <source>
        <dbReference type="EMBL" id="EAX93561.1"/>
    </source>
</evidence>
<proteinExistence type="predicted"/>
<keyword evidence="1" id="KW-0175">Coiled coil</keyword>
<gene>
    <name evidence="3" type="ORF">TVAG_361160</name>
</gene>
<protein>
    <submittedName>
        <fullName evidence="3">Uncharacterized protein</fullName>
    </submittedName>
</protein>
<feature type="coiled-coil region" evidence="1">
    <location>
        <begin position="77"/>
        <end position="130"/>
    </location>
</feature>
<reference evidence="3" key="2">
    <citation type="journal article" date="2007" name="Science">
        <title>Draft genome sequence of the sexually transmitted pathogen Trichomonas vaginalis.</title>
        <authorList>
            <person name="Carlton J.M."/>
            <person name="Hirt R.P."/>
            <person name="Silva J.C."/>
            <person name="Delcher A.L."/>
            <person name="Schatz M."/>
            <person name="Zhao Q."/>
            <person name="Wortman J.R."/>
            <person name="Bidwell S.L."/>
            <person name="Alsmark U.C.M."/>
            <person name="Besteiro S."/>
            <person name="Sicheritz-Ponten T."/>
            <person name="Noel C.J."/>
            <person name="Dacks J.B."/>
            <person name="Foster P.G."/>
            <person name="Simillion C."/>
            <person name="Van de Peer Y."/>
            <person name="Miranda-Saavedra D."/>
            <person name="Barton G.J."/>
            <person name="Westrop G.D."/>
            <person name="Mueller S."/>
            <person name="Dessi D."/>
            <person name="Fiori P.L."/>
            <person name="Ren Q."/>
            <person name="Paulsen I."/>
            <person name="Zhang H."/>
            <person name="Bastida-Corcuera F.D."/>
            <person name="Simoes-Barbosa A."/>
            <person name="Brown M.T."/>
            <person name="Hayes R.D."/>
            <person name="Mukherjee M."/>
            <person name="Okumura C.Y."/>
            <person name="Schneider R."/>
            <person name="Smith A.J."/>
            <person name="Vanacova S."/>
            <person name="Villalvazo M."/>
            <person name="Haas B.J."/>
            <person name="Pertea M."/>
            <person name="Feldblyum T.V."/>
            <person name="Utterback T.R."/>
            <person name="Shu C.L."/>
            <person name="Osoegawa K."/>
            <person name="de Jong P.J."/>
            <person name="Hrdy I."/>
            <person name="Horvathova L."/>
            <person name="Zubacova Z."/>
            <person name="Dolezal P."/>
            <person name="Malik S.B."/>
            <person name="Logsdon J.M. Jr."/>
            <person name="Henze K."/>
            <person name="Gupta A."/>
            <person name="Wang C.C."/>
            <person name="Dunne R.L."/>
            <person name="Upcroft J.A."/>
            <person name="Upcroft P."/>
            <person name="White O."/>
            <person name="Salzberg S.L."/>
            <person name="Tang P."/>
            <person name="Chiu C.-H."/>
            <person name="Lee Y.-S."/>
            <person name="Embley T.M."/>
            <person name="Coombs G.H."/>
            <person name="Mottram J.C."/>
            <person name="Tachezy J."/>
            <person name="Fraser-Liggett C.M."/>
            <person name="Johnson P.J."/>
        </authorList>
    </citation>
    <scope>NUCLEOTIDE SEQUENCE [LARGE SCALE GENOMIC DNA]</scope>
    <source>
        <strain evidence="3">G3</strain>
    </source>
</reference>
<keyword evidence="4" id="KW-1185">Reference proteome</keyword>
<feature type="compositionally biased region" description="Basic and acidic residues" evidence="2">
    <location>
        <begin position="23"/>
        <end position="37"/>
    </location>
</feature>
<dbReference type="VEuPathDB" id="TrichDB:TVAG_361160"/>
<dbReference type="OrthoDB" id="10667813at2759"/>
<dbReference type="KEGG" id="tva:4751282"/>
<dbReference type="SMR" id="A2FNF3"/>
<reference evidence="3" key="1">
    <citation type="submission" date="2006-10" db="EMBL/GenBank/DDBJ databases">
        <authorList>
            <person name="Amadeo P."/>
            <person name="Zhao Q."/>
            <person name="Wortman J."/>
            <person name="Fraser-Liggett C."/>
            <person name="Carlton J."/>
        </authorList>
    </citation>
    <scope>NUCLEOTIDE SEQUENCE</scope>
    <source>
        <strain evidence="3">G3</strain>
    </source>
</reference>
<feature type="region of interest" description="Disordered" evidence="2">
    <location>
        <begin position="17"/>
        <end position="37"/>
    </location>
</feature>
<evidence type="ECO:0000313" key="4">
    <source>
        <dbReference type="Proteomes" id="UP000001542"/>
    </source>
</evidence>
<accession>A2FNF3</accession>
<dbReference type="InParanoid" id="A2FNF3"/>
<evidence type="ECO:0000256" key="2">
    <source>
        <dbReference type="SAM" id="MobiDB-lite"/>
    </source>
</evidence>
<name>A2FNF3_TRIV3</name>
<dbReference type="RefSeq" id="XP_001306491.1">
    <property type="nucleotide sequence ID" value="XM_001306490.1"/>
</dbReference>